<dbReference type="Proteomes" id="UP000751190">
    <property type="component" value="Unassembled WGS sequence"/>
</dbReference>
<dbReference type="PANTHER" id="PTHR13554">
    <property type="entry name" value="26S PROTEASOME NON-ATPASE REGULATORY SUBUNIT 5-RELATED"/>
    <property type="match status" value="1"/>
</dbReference>
<dbReference type="EMBL" id="JAGTXO010000052">
    <property type="protein sequence ID" value="KAG8458418.1"/>
    <property type="molecule type" value="Genomic_DNA"/>
</dbReference>
<accession>A0A8J5X3F6</accession>
<dbReference type="Gene3D" id="1.25.10.10">
    <property type="entry name" value="Leucine-rich Repeat Variant"/>
    <property type="match status" value="1"/>
</dbReference>
<evidence type="ECO:0000313" key="2">
    <source>
        <dbReference type="EMBL" id="KAG8458418.1"/>
    </source>
</evidence>
<sequence>MDEFSAQIDALKREPVARLREPEQLEWLLHALGRANEGRQLDDVRHLIEEALDGRDGLPVLRSELATRFFALGLSSAHAPARRLACEQLARLATPDDVRTLVESGALALLGALVADPELAVAHAARACLVAAARSCASSELEQDLVLTPQLLAELSGFASRPGPKNAPVRMRALEVSAQCASLSPRAFAACQRAGLLQMLVGSWLSDDVLEKLAALEILLDVASASPAGLALLAGDVGATPTGAPAAAAPPTTPAVRDALADVVRTLEQSIDGTHPDALSAVLLAAPILSFVARLATAGVAQHAALLERGALRASGRALAAAPSDEVAVAALDALQALGGSHGARALGELLGQTAALEHICSLAEEARTPRAVRAAAVRALGRLLGAATAAGELRAGEYATLETAAQRALARESTTLVSALLAGATSADEEMRHASFDCLHALCLGERGALLVACCAPAVGWLADAAAFQAASDVPRKRDIAAALLRHPRACAHLPPSALAVLSAGGGGGASGASNGRTRPRDASAAVEGDAEMG</sequence>
<dbReference type="GO" id="GO:0005829">
    <property type="term" value="C:cytosol"/>
    <property type="evidence" value="ECO:0007669"/>
    <property type="project" value="TreeGrafter"/>
</dbReference>
<dbReference type="OrthoDB" id="10642001at2759"/>
<protein>
    <submittedName>
        <fullName evidence="2">Uncharacterized protein</fullName>
    </submittedName>
</protein>
<dbReference type="GO" id="GO:0043248">
    <property type="term" value="P:proteasome assembly"/>
    <property type="evidence" value="ECO:0007669"/>
    <property type="project" value="InterPro"/>
</dbReference>
<gene>
    <name evidence="2" type="ORF">KFE25_004559</name>
</gene>
<dbReference type="Pfam" id="PF10508">
    <property type="entry name" value="Proteasom_PSMB"/>
    <property type="match status" value="1"/>
</dbReference>
<comment type="caution">
    <text evidence="2">The sequence shown here is derived from an EMBL/GenBank/DDBJ whole genome shotgun (WGS) entry which is preliminary data.</text>
</comment>
<dbReference type="SUPFAM" id="SSF48371">
    <property type="entry name" value="ARM repeat"/>
    <property type="match status" value="1"/>
</dbReference>
<dbReference type="PANTHER" id="PTHR13554:SF10">
    <property type="entry name" value="26S PROTEASOME NON-ATPASE REGULATORY SUBUNIT 5"/>
    <property type="match status" value="1"/>
</dbReference>
<feature type="region of interest" description="Disordered" evidence="1">
    <location>
        <begin position="508"/>
        <end position="535"/>
    </location>
</feature>
<dbReference type="AlphaFoldDB" id="A0A8J5X3F6"/>
<reference evidence="2" key="1">
    <citation type="submission" date="2021-05" db="EMBL/GenBank/DDBJ databases">
        <title>The genome of the haptophyte Pavlova lutheri (Diacronema luteri, Pavlovales) - a model for lipid biosynthesis in eukaryotic algae.</title>
        <authorList>
            <person name="Hulatt C.J."/>
            <person name="Posewitz M.C."/>
        </authorList>
    </citation>
    <scope>NUCLEOTIDE SEQUENCE</scope>
    <source>
        <strain evidence="2">NIVA-4/92</strain>
    </source>
</reference>
<name>A0A8J5X3F6_DIALT</name>
<organism evidence="2 3">
    <name type="scientific">Diacronema lutheri</name>
    <name type="common">Unicellular marine alga</name>
    <name type="synonym">Monochrysis lutheri</name>
    <dbReference type="NCBI Taxonomy" id="2081491"/>
    <lineage>
        <taxon>Eukaryota</taxon>
        <taxon>Haptista</taxon>
        <taxon>Haptophyta</taxon>
        <taxon>Pavlovophyceae</taxon>
        <taxon>Pavlovales</taxon>
        <taxon>Pavlovaceae</taxon>
        <taxon>Diacronema</taxon>
    </lineage>
</organism>
<evidence type="ECO:0000256" key="1">
    <source>
        <dbReference type="SAM" id="MobiDB-lite"/>
    </source>
</evidence>
<keyword evidence="3" id="KW-1185">Reference proteome</keyword>
<evidence type="ECO:0000313" key="3">
    <source>
        <dbReference type="Proteomes" id="UP000751190"/>
    </source>
</evidence>
<proteinExistence type="predicted"/>
<dbReference type="InterPro" id="IPR019538">
    <property type="entry name" value="PSMD5"/>
</dbReference>
<dbReference type="InterPro" id="IPR011989">
    <property type="entry name" value="ARM-like"/>
</dbReference>
<dbReference type="InterPro" id="IPR016024">
    <property type="entry name" value="ARM-type_fold"/>
</dbReference>